<dbReference type="AlphaFoldDB" id="A0A9P7LAL5"/>
<evidence type="ECO:0000313" key="1">
    <source>
        <dbReference type="EMBL" id="KAG5772120.1"/>
    </source>
</evidence>
<dbReference type="EMBL" id="JADFTT010000028">
    <property type="protein sequence ID" value="KAG5772120.1"/>
    <property type="molecule type" value="Genomic_DNA"/>
</dbReference>
<dbReference type="InterPro" id="IPR012337">
    <property type="entry name" value="RNaseH-like_sf"/>
</dbReference>
<reference evidence="1" key="2">
    <citation type="submission" date="2020-10" db="EMBL/GenBank/DDBJ databases">
        <authorList>
            <person name="Peck L.D."/>
            <person name="Nowell R.W."/>
            <person name="Flood J."/>
            <person name="Ryan M.J."/>
            <person name="Barraclough T.G."/>
        </authorList>
    </citation>
    <scope>NUCLEOTIDE SEQUENCE</scope>
    <source>
        <strain evidence="1">IMI 127659i</strain>
    </source>
</reference>
<comment type="caution">
    <text evidence="1">The sequence shown here is derived from an EMBL/GenBank/DDBJ whole genome shotgun (WGS) entry which is preliminary data.</text>
</comment>
<dbReference type="Proteomes" id="UP000750502">
    <property type="component" value="Unassembled WGS sequence"/>
</dbReference>
<dbReference type="SUPFAM" id="SSF53098">
    <property type="entry name" value="Ribonuclease H-like"/>
    <property type="match status" value="1"/>
</dbReference>
<proteinExistence type="predicted"/>
<name>A0A9P7LAL5_9HYPO</name>
<gene>
    <name evidence="1" type="ORF">H9Q72_001616</name>
</gene>
<evidence type="ECO:0008006" key="3">
    <source>
        <dbReference type="Google" id="ProtNLM"/>
    </source>
</evidence>
<sequence>MRFMTPDEALAHSTGDNHATDKKLYQCTVPNCRLAVVGIVLAENEVQKHWQGHVDREHVSSDAKLVYRPVEPRPLKRLPLFDIIYQFGIDLAMSSDQDSNEDSNDQTELIEVGELDYEEPWSLDPEEDCGKDFAGIDLDQLFSKEHCATILAQNTTYFEDRKHLKFNLHARGRTCGGPGLGTKWLITEPCPFGVIIDLDTARLRPSRVKSPPSISLDLECVACHATKHTREILKKFDTRREGLGMVNYKLLQKTFLNETRKQWTVTPEFSRVEECIREIENDERPGTDCVVLDDEFTIVGSQLMEFAIIECVSGKTLVNTLVEKTLSRIQEKGVYSRSRNLDRLNVHEIARKIKASGITSKSLILVWHTSRFDLRLLRNFLSQGGYDDILPGDENCFTLVQQFRLNLPKIGKEKKMFPLRLEILFPTMFPRSKLVGRNHQALIDVFQTRLVFMGLIDLRRALKERDMVWEPEKIEKPECHSLLEFFPLIKGPKSSQRIKQSEDTGSEVSFKGLKRLQECQPIKAAVKRRKFEPTSDSETEEEL</sequence>
<accession>A0A9P7LAL5</accession>
<reference evidence="1" key="1">
    <citation type="journal article" date="2020" name="bioRxiv">
        <title>Historical genomics reveals the evolutionary mechanisms behind multiple outbreaks of the host-specific coffee wilt pathogen Fusarium xylarioides.</title>
        <authorList>
            <person name="Peck D."/>
            <person name="Nowell R.W."/>
            <person name="Flood J."/>
            <person name="Ryan M.J."/>
            <person name="Barraclough T.G."/>
        </authorList>
    </citation>
    <scope>NUCLEOTIDE SEQUENCE</scope>
    <source>
        <strain evidence="1">IMI 127659i</strain>
    </source>
</reference>
<protein>
    <recommendedName>
        <fullName evidence="3">C2H2-type domain-containing protein</fullName>
    </recommendedName>
</protein>
<evidence type="ECO:0000313" key="2">
    <source>
        <dbReference type="Proteomes" id="UP000750502"/>
    </source>
</evidence>
<organism evidence="1 2">
    <name type="scientific">Fusarium xylarioides</name>
    <dbReference type="NCBI Taxonomy" id="221167"/>
    <lineage>
        <taxon>Eukaryota</taxon>
        <taxon>Fungi</taxon>
        <taxon>Dikarya</taxon>
        <taxon>Ascomycota</taxon>
        <taxon>Pezizomycotina</taxon>
        <taxon>Sordariomycetes</taxon>
        <taxon>Hypocreomycetidae</taxon>
        <taxon>Hypocreales</taxon>
        <taxon>Nectriaceae</taxon>
        <taxon>Fusarium</taxon>
        <taxon>Fusarium fujikuroi species complex</taxon>
    </lineage>
</organism>
<keyword evidence="2" id="KW-1185">Reference proteome</keyword>
<dbReference type="OrthoDB" id="6077919at2759"/>